<keyword evidence="1" id="KW-0732">Signal</keyword>
<keyword evidence="3" id="KW-1185">Reference proteome</keyword>
<dbReference type="PRINTS" id="PR00722">
    <property type="entry name" value="CHYMOTRYPSIN"/>
</dbReference>
<dbReference type="WBParaSite" id="PgR058_g009_t01">
    <property type="protein sequence ID" value="PgR058_g009_t01"/>
    <property type="gene ID" value="PgR058_g009"/>
</dbReference>
<feature type="signal peptide" evidence="1">
    <location>
        <begin position="1"/>
        <end position="18"/>
    </location>
</feature>
<organism evidence="3 4">
    <name type="scientific">Parascaris univalens</name>
    <name type="common">Nematode worm</name>
    <dbReference type="NCBI Taxonomy" id="6257"/>
    <lineage>
        <taxon>Eukaryota</taxon>
        <taxon>Metazoa</taxon>
        <taxon>Ecdysozoa</taxon>
        <taxon>Nematoda</taxon>
        <taxon>Chromadorea</taxon>
        <taxon>Rhabditida</taxon>
        <taxon>Spirurina</taxon>
        <taxon>Ascaridomorpha</taxon>
        <taxon>Ascaridoidea</taxon>
        <taxon>Ascarididae</taxon>
        <taxon>Parascaris</taxon>
    </lineage>
</organism>
<dbReference type="GO" id="GO:0006508">
    <property type="term" value="P:proteolysis"/>
    <property type="evidence" value="ECO:0007669"/>
    <property type="project" value="InterPro"/>
</dbReference>
<dbReference type="InterPro" id="IPR051333">
    <property type="entry name" value="CLIP_Serine_Protease"/>
</dbReference>
<dbReference type="SMART" id="SM00020">
    <property type="entry name" value="Tryp_SPc"/>
    <property type="match status" value="1"/>
</dbReference>
<dbReference type="GO" id="GO:0004252">
    <property type="term" value="F:serine-type endopeptidase activity"/>
    <property type="evidence" value="ECO:0007669"/>
    <property type="project" value="InterPro"/>
</dbReference>
<dbReference type="InterPro" id="IPR001314">
    <property type="entry name" value="Peptidase_S1A"/>
</dbReference>
<proteinExistence type="predicted"/>
<name>A0A915BTI9_PARUN</name>
<dbReference type="PANTHER" id="PTHR24260">
    <property type="match status" value="1"/>
</dbReference>
<dbReference type="InterPro" id="IPR043504">
    <property type="entry name" value="Peptidase_S1_PA_chymotrypsin"/>
</dbReference>
<feature type="domain" description="Peptidase S1" evidence="2">
    <location>
        <begin position="23"/>
        <end position="282"/>
    </location>
</feature>
<dbReference type="InterPro" id="IPR009003">
    <property type="entry name" value="Peptidase_S1_PA"/>
</dbReference>
<evidence type="ECO:0000259" key="2">
    <source>
        <dbReference type="PROSITE" id="PS50240"/>
    </source>
</evidence>
<evidence type="ECO:0000313" key="4">
    <source>
        <dbReference type="WBParaSite" id="PgR058_g009_t01"/>
    </source>
</evidence>
<dbReference type="PROSITE" id="PS00134">
    <property type="entry name" value="TRYPSIN_HIS"/>
    <property type="match status" value="1"/>
</dbReference>
<sequence>MNFLPTLLIASIVDVVISFERRISIGDSVDPKDYPSVVLVNLKNKWKPQKPAVCTGSLISRSVVLTAGHCTGEYEDFVFHSIDFMKRAKNEMRFIATGEIFTVLDSEEYFLERRYSFMEHVGLGYADIALFTLKDQLSICNRTAGQDFSIIKLPIVDVRSGNWTFIEDKIADCRLLGYGAHKEGSPDGQLRTINLTPRDHGNVLYAPLLTDGIQARACCGDSGGPMICHVGNRGLHIIGLTSFSFSPILGVSRHCFGDKDTMLYDVFVDTRKVLPLIQKGLKKLGKLDEFIEDNERCAMVADGN</sequence>
<dbReference type="PANTHER" id="PTHR24260:SF132">
    <property type="entry name" value="PEPTIDASE S1 DOMAIN-CONTAINING PROTEIN"/>
    <property type="match status" value="1"/>
</dbReference>
<dbReference type="Proteomes" id="UP000887569">
    <property type="component" value="Unplaced"/>
</dbReference>
<dbReference type="SUPFAM" id="SSF50494">
    <property type="entry name" value="Trypsin-like serine proteases"/>
    <property type="match status" value="1"/>
</dbReference>
<dbReference type="AlphaFoldDB" id="A0A915BTI9"/>
<reference evidence="4" key="1">
    <citation type="submission" date="2022-11" db="UniProtKB">
        <authorList>
            <consortium name="WormBaseParasite"/>
        </authorList>
    </citation>
    <scope>IDENTIFICATION</scope>
</reference>
<dbReference type="PROSITE" id="PS50240">
    <property type="entry name" value="TRYPSIN_DOM"/>
    <property type="match status" value="1"/>
</dbReference>
<evidence type="ECO:0000256" key="1">
    <source>
        <dbReference type="SAM" id="SignalP"/>
    </source>
</evidence>
<dbReference type="InterPro" id="IPR001254">
    <property type="entry name" value="Trypsin_dom"/>
</dbReference>
<dbReference type="InterPro" id="IPR018114">
    <property type="entry name" value="TRYPSIN_HIS"/>
</dbReference>
<dbReference type="Pfam" id="PF00089">
    <property type="entry name" value="Trypsin"/>
    <property type="match status" value="1"/>
</dbReference>
<accession>A0A915BTI9</accession>
<evidence type="ECO:0000313" key="3">
    <source>
        <dbReference type="Proteomes" id="UP000887569"/>
    </source>
</evidence>
<dbReference type="Gene3D" id="2.40.10.10">
    <property type="entry name" value="Trypsin-like serine proteases"/>
    <property type="match status" value="1"/>
</dbReference>
<protein>
    <submittedName>
        <fullName evidence="4">Peptidase S1 domain-containing protein</fullName>
    </submittedName>
</protein>
<feature type="chain" id="PRO_5037838958" evidence="1">
    <location>
        <begin position="19"/>
        <end position="304"/>
    </location>
</feature>